<reference evidence="3 4" key="1">
    <citation type="submission" date="2018-11" db="EMBL/GenBank/DDBJ databases">
        <title>Genome sequence and assembly of Colletotrichum spinosum.</title>
        <authorList>
            <person name="Gan P."/>
            <person name="Shirasu K."/>
        </authorList>
    </citation>
    <scope>NUCLEOTIDE SEQUENCE [LARGE SCALE GENOMIC DNA]</scope>
    <source>
        <strain evidence="3 4">CBS 515.97</strain>
    </source>
</reference>
<evidence type="ECO:0000313" key="3">
    <source>
        <dbReference type="EMBL" id="TDZ37923.1"/>
    </source>
</evidence>
<evidence type="ECO:0008006" key="5">
    <source>
        <dbReference type="Google" id="ProtNLM"/>
    </source>
</evidence>
<keyword evidence="2" id="KW-1133">Transmembrane helix</keyword>
<proteinExistence type="predicted"/>
<evidence type="ECO:0000256" key="1">
    <source>
        <dbReference type="SAM" id="MobiDB-lite"/>
    </source>
</evidence>
<dbReference type="Proteomes" id="UP000295083">
    <property type="component" value="Unassembled WGS sequence"/>
</dbReference>
<feature type="region of interest" description="Disordered" evidence="1">
    <location>
        <begin position="1"/>
        <end position="23"/>
    </location>
</feature>
<comment type="caution">
    <text evidence="3">The sequence shown here is derived from an EMBL/GenBank/DDBJ whole genome shotgun (WGS) entry which is preliminary data.</text>
</comment>
<evidence type="ECO:0000313" key="4">
    <source>
        <dbReference type="Proteomes" id="UP000295083"/>
    </source>
</evidence>
<organism evidence="3 4">
    <name type="scientific">Colletotrichum spinosum</name>
    <dbReference type="NCBI Taxonomy" id="1347390"/>
    <lineage>
        <taxon>Eukaryota</taxon>
        <taxon>Fungi</taxon>
        <taxon>Dikarya</taxon>
        <taxon>Ascomycota</taxon>
        <taxon>Pezizomycotina</taxon>
        <taxon>Sordariomycetes</taxon>
        <taxon>Hypocreomycetidae</taxon>
        <taxon>Glomerellales</taxon>
        <taxon>Glomerellaceae</taxon>
        <taxon>Colletotrichum</taxon>
        <taxon>Colletotrichum orbiculare species complex</taxon>
    </lineage>
</organism>
<feature type="transmembrane region" description="Helical" evidence="2">
    <location>
        <begin position="400"/>
        <end position="419"/>
    </location>
</feature>
<feature type="transmembrane region" description="Helical" evidence="2">
    <location>
        <begin position="431"/>
        <end position="450"/>
    </location>
</feature>
<dbReference type="AlphaFoldDB" id="A0A4R8QTT3"/>
<name>A0A4R8QTT3_9PEZI</name>
<dbReference type="EMBL" id="QAPG01000020">
    <property type="protein sequence ID" value="TDZ37923.1"/>
    <property type="molecule type" value="Genomic_DNA"/>
</dbReference>
<sequence>MPGTRRFEQSPPMTATASDAAEHTKRCNAPALLVRRSSMGNKLPETVSSAYVLDWEGNTCRQRLLGRAEDLLAESVGRKRLTIIQGLPLDLVQILRDSLGVNAGFLEAHAGRRRYRPATVEDDGSSWVSFEYPELVKIERTALGPDLGYKPSARQSDLVDVMDEAPFHSISGDGQAVIFCHVSLWMSNKADILFLDRPIWHDPSSQLRKARRPLSVARSWQSKIDESQLDGTSVWNVLIAEGDELPGLEDGLLRSFRYMSWTRQALPGMLCDAVHGKWLDFFETLPPYSRTVDDTTLFWQATESLEQNLDLAVAPERHPLMSGIGYPDWCHMLERIQRRIAMSRLTTSTPRTAYLPSTRGLTTAHPRTMEKVVADKMTYGEVDGGWPDEKEANQRALDRVTYLGGILLPFTVVSAVLSMNDDYAPNAPRFWVFWVASIGATIVCLSVIYLDQLRCLEVYFEIAAGGTVEAFFSADKTHTFGHNGIALASIAQQPSRLATEMFVDMPQQGVAEMEVVADSAVNPTMIVQQTKNGSRAKAWQRGRLGWGGAVKKAAGYYRWRGGMPVQLSPNGPERFRMKAL</sequence>
<evidence type="ECO:0000256" key="2">
    <source>
        <dbReference type="SAM" id="Phobius"/>
    </source>
</evidence>
<accession>A0A4R8QTT3</accession>
<protein>
    <recommendedName>
        <fullName evidence="5">Cysteine protease domain-containing protein</fullName>
    </recommendedName>
</protein>
<keyword evidence="2" id="KW-0812">Transmembrane</keyword>
<gene>
    <name evidence="3" type="ORF">C8035_v001160</name>
</gene>
<keyword evidence="2" id="KW-0472">Membrane</keyword>
<keyword evidence="4" id="KW-1185">Reference proteome</keyword>